<gene>
    <name evidence="1" type="ORF">PCAMFM013_S008g000076</name>
</gene>
<evidence type="ECO:0000313" key="2">
    <source>
        <dbReference type="Proteomes" id="UP000053732"/>
    </source>
</evidence>
<dbReference type="EMBL" id="HG793141">
    <property type="protein sequence ID" value="CRL22647.1"/>
    <property type="molecule type" value="Genomic_DNA"/>
</dbReference>
<reference evidence="1 2" key="1">
    <citation type="journal article" date="2014" name="Nat. Commun.">
        <title>Multiple recent horizontal transfers of a large genomic region in cheese making fungi.</title>
        <authorList>
            <person name="Cheeseman K."/>
            <person name="Ropars J."/>
            <person name="Renault P."/>
            <person name="Dupont J."/>
            <person name="Gouzy J."/>
            <person name="Branca A."/>
            <person name="Abraham A.L."/>
            <person name="Ceppi M."/>
            <person name="Conseiller E."/>
            <person name="Debuchy R."/>
            <person name="Malagnac F."/>
            <person name="Goarin A."/>
            <person name="Silar P."/>
            <person name="Lacoste S."/>
            <person name="Sallet E."/>
            <person name="Bensimon A."/>
            <person name="Giraud T."/>
            <person name="Brygoo Y."/>
        </authorList>
    </citation>
    <scope>NUCLEOTIDE SEQUENCE [LARGE SCALE GENOMIC DNA]</scope>
    <source>
        <strain evidence="2">FM 013</strain>
    </source>
</reference>
<keyword evidence="2" id="KW-1185">Reference proteome</keyword>
<proteinExistence type="predicted"/>
<name>A0A0G4P8M0_PENC3</name>
<organism evidence="1 2">
    <name type="scientific">Penicillium camemberti (strain FM 013)</name>
    <dbReference type="NCBI Taxonomy" id="1429867"/>
    <lineage>
        <taxon>Eukaryota</taxon>
        <taxon>Fungi</taxon>
        <taxon>Dikarya</taxon>
        <taxon>Ascomycota</taxon>
        <taxon>Pezizomycotina</taxon>
        <taxon>Eurotiomycetes</taxon>
        <taxon>Eurotiomycetidae</taxon>
        <taxon>Eurotiales</taxon>
        <taxon>Aspergillaceae</taxon>
        <taxon>Penicillium</taxon>
    </lineage>
</organism>
<accession>A0A0G4P8M0</accession>
<dbReference type="Proteomes" id="UP000053732">
    <property type="component" value="Unassembled WGS sequence"/>
</dbReference>
<evidence type="ECO:0000313" key="1">
    <source>
        <dbReference type="EMBL" id="CRL22647.1"/>
    </source>
</evidence>
<dbReference type="AlphaFoldDB" id="A0A0G4P8M0"/>
<protein>
    <submittedName>
        <fullName evidence="1">Str. FM013</fullName>
    </submittedName>
</protein>
<sequence>MPPMSRKSILQEVFGESLRKFILMIPRRPVAPRLAVVREMGNLLPTKRGSIG</sequence>